<reference evidence="1 2" key="1">
    <citation type="journal article" date="2014" name="Genome Announc.">
        <title>Draft Genome Sequence of the Haloacid-Degrading Burkholderia caribensis Strain MBA4.</title>
        <authorList>
            <person name="Pan Y."/>
            <person name="Kong K.F."/>
            <person name="Tsang J.S."/>
        </authorList>
    </citation>
    <scope>NUCLEOTIDE SEQUENCE [LARGE SCALE GENOMIC DNA]</scope>
    <source>
        <strain evidence="1 2">MBA4</strain>
    </source>
</reference>
<name>A0A0P0RCX1_9BURK</name>
<evidence type="ECO:0000313" key="2">
    <source>
        <dbReference type="Proteomes" id="UP000019146"/>
    </source>
</evidence>
<evidence type="ECO:0000313" key="1">
    <source>
        <dbReference type="EMBL" id="ALL66375.1"/>
    </source>
</evidence>
<gene>
    <name evidence="1" type="ORF">K788_0002891</name>
</gene>
<dbReference type="EMBL" id="CP012747">
    <property type="protein sequence ID" value="ALL66375.1"/>
    <property type="molecule type" value="Genomic_DNA"/>
</dbReference>
<accession>A0A0P0RCX1</accession>
<dbReference type="AlphaFoldDB" id="A0A0P0RCX1"/>
<dbReference type="KEGG" id="bcai:K788_0002891"/>
<protein>
    <submittedName>
        <fullName evidence="1">Uncharacterized protein</fullName>
    </submittedName>
</protein>
<organism evidence="1 2">
    <name type="scientific">Paraburkholderia caribensis MBA4</name>
    <dbReference type="NCBI Taxonomy" id="1323664"/>
    <lineage>
        <taxon>Bacteria</taxon>
        <taxon>Pseudomonadati</taxon>
        <taxon>Pseudomonadota</taxon>
        <taxon>Betaproteobacteria</taxon>
        <taxon>Burkholderiales</taxon>
        <taxon>Burkholderiaceae</taxon>
        <taxon>Paraburkholderia</taxon>
    </lineage>
</organism>
<sequence>MFLLHPYPLLGLVIDVVACCRRAGCAFLLLCSCLQTRTALRLYRRMPGRSVNLGLTR</sequence>
<proteinExistence type="predicted"/>
<dbReference type="Proteomes" id="UP000019146">
    <property type="component" value="Chromosome 2"/>
</dbReference>